<feature type="domain" description="Glycosyltransferase subfamily 4-like N-terminal" evidence="1">
    <location>
        <begin position="49"/>
        <end position="162"/>
    </location>
</feature>
<dbReference type="HOGENOM" id="CLU_747399_0_0_0"/>
<dbReference type="Gene3D" id="3.40.50.2000">
    <property type="entry name" value="Glycogen Phosphorylase B"/>
    <property type="match status" value="2"/>
</dbReference>
<dbReference type="STRING" id="383372.Rcas_0456"/>
<reference evidence="2 3" key="1">
    <citation type="submission" date="2007-08" db="EMBL/GenBank/DDBJ databases">
        <title>Complete sequence of Roseiflexus castenholzii DSM 13941.</title>
        <authorList>
            <consortium name="US DOE Joint Genome Institute"/>
            <person name="Copeland A."/>
            <person name="Lucas S."/>
            <person name="Lapidus A."/>
            <person name="Barry K."/>
            <person name="Glavina del Rio T."/>
            <person name="Dalin E."/>
            <person name="Tice H."/>
            <person name="Pitluck S."/>
            <person name="Thompson L.S."/>
            <person name="Brettin T."/>
            <person name="Bruce D."/>
            <person name="Detter J.C."/>
            <person name="Han C."/>
            <person name="Tapia R."/>
            <person name="Schmutz J."/>
            <person name="Larimer F."/>
            <person name="Land M."/>
            <person name="Hauser L."/>
            <person name="Kyrpides N."/>
            <person name="Mikhailova N."/>
            <person name="Bryant D.A."/>
            <person name="Hanada S."/>
            <person name="Tsukatani Y."/>
            <person name="Richardson P."/>
        </authorList>
    </citation>
    <scope>NUCLEOTIDE SEQUENCE [LARGE SCALE GENOMIC DNA]</scope>
    <source>
        <strain evidence="3">DSM 13941 / HLO8</strain>
    </source>
</reference>
<gene>
    <name evidence="2" type="ordered locus">Rcas_0456</name>
</gene>
<dbReference type="PANTHER" id="PTHR12526">
    <property type="entry name" value="GLYCOSYLTRANSFERASE"/>
    <property type="match status" value="1"/>
</dbReference>
<dbReference type="EMBL" id="CP000804">
    <property type="protein sequence ID" value="ABU56587.1"/>
    <property type="molecule type" value="Genomic_DNA"/>
</dbReference>
<dbReference type="CDD" id="cd03801">
    <property type="entry name" value="GT4_PimA-like"/>
    <property type="match status" value="1"/>
</dbReference>
<dbReference type="KEGG" id="rca:Rcas_0456"/>
<keyword evidence="3" id="KW-1185">Reference proteome</keyword>
<dbReference type="OrthoDB" id="9775208at2"/>
<dbReference type="RefSeq" id="WP_011997990.1">
    <property type="nucleotide sequence ID" value="NC_009767.1"/>
</dbReference>
<dbReference type="PANTHER" id="PTHR12526:SF590">
    <property type="entry name" value="ALPHA-MALTOSE-1-PHOSPHATE SYNTHASE"/>
    <property type="match status" value="1"/>
</dbReference>
<dbReference type="AlphaFoldDB" id="A7NGJ7"/>
<name>A7NGJ7_ROSCS</name>
<protein>
    <submittedName>
        <fullName evidence="2">Glycosyl transferase group 1</fullName>
    </submittedName>
</protein>
<organism evidence="2 3">
    <name type="scientific">Roseiflexus castenholzii (strain DSM 13941 / HLO8)</name>
    <dbReference type="NCBI Taxonomy" id="383372"/>
    <lineage>
        <taxon>Bacteria</taxon>
        <taxon>Bacillati</taxon>
        <taxon>Chloroflexota</taxon>
        <taxon>Chloroflexia</taxon>
        <taxon>Chloroflexales</taxon>
        <taxon>Roseiflexineae</taxon>
        <taxon>Roseiflexaceae</taxon>
        <taxon>Roseiflexus</taxon>
    </lineage>
</organism>
<dbReference type="Pfam" id="PF13439">
    <property type="entry name" value="Glyco_transf_4"/>
    <property type="match status" value="1"/>
</dbReference>
<evidence type="ECO:0000259" key="1">
    <source>
        <dbReference type="Pfam" id="PF13439"/>
    </source>
</evidence>
<dbReference type="Proteomes" id="UP000000263">
    <property type="component" value="Chromosome"/>
</dbReference>
<dbReference type="InterPro" id="IPR028098">
    <property type="entry name" value="Glyco_trans_4-like_N"/>
</dbReference>
<keyword evidence="2" id="KW-0808">Transferase</keyword>
<dbReference type="SUPFAM" id="SSF53756">
    <property type="entry name" value="UDP-Glycosyltransferase/glycogen phosphorylase"/>
    <property type="match status" value="1"/>
</dbReference>
<sequence length="394" mass="44192">MRLLVVATNTTPPSLSAEVRAGRHQRVDYLDLAQRFGTVHHDYNALRPNWLARRFEDLFRFDVRQAMAVARLAKRGGYDVVVSLSERVGIPLALMLDRRIRHVVIFHHGMSPQKLRLIRALKLQRRWDVIAAISRAEAEGMRVALGLDDQRVVALHTPVDVAFYKPSRPSTGGEAFIQSLGLSHRDYPTLIRAMRRLPHIPCHLRVGSTWVTRRGGHESERLPPNVSLQPFVHPSILRQCYEESRFIIVPIRASTQWSAGCTSVQAAQAMGKPVVATRRPGLSEYLIDGETGVLVEPGDDQGMAETIETLWNDPQRVVRMGRRAREWMASNHSLDQWLDRVEALIQRAICSTARHWTNGSFLASVCAICLSPAWGTCLRAMGETLSALTSVIAA</sequence>
<dbReference type="GO" id="GO:0016757">
    <property type="term" value="F:glycosyltransferase activity"/>
    <property type="evidence" value="ECO:0007669"/>
    <property type="project" value="TreeGrafter"/>
</dbReference>
<evidence type="ECO:0000313" key="3">
    <source>
        <dbReference type="Proteomes" id="UP000000263"/>
    </source>
</evidence>
<proteinExistence type="predicted"/>
<dbReference type="Pfam" id="PF13692">
    <property type="entry name" value="Glyco_trans_1_4"/>
    <property type="match status" value="1"/>
</dbReference>
<evidence type="ECO:0000313" key="2">
    <source>
        <dbReference type="EMBL" id="ABU56587.1"/>
    </source>
</evidence>
<dbReference type="eggNOG" id="COG0438">
    <property type="taxonomic scope" value="Bacteria"/>
</dbReference>
<dbReference type="CAZy" id="GT4">
    <property type="family name" value="Glycosyltransferase Family 4"/>
</dbReference>
<accession>A7NGJ7</accession>